<evidence type="ECO:0000256" key="1">
    <source>
        <dbReference type="ARBA" id="ARBA00022553"/>
    </source>
</evidence>
<dbReference type="PROSITE" id="PS50110">
    <property type="entry name" value="RESPONSE_REGULATORY"/>
    <property type="match status" value="1"/>
</dbReference>
<dbReference type="InterPro" id="IPR011006">
    <property type="entry name" value="CheY-like_superfamily"/>
</dbReference>
<protein>
    <submittedName>
        <fullName evidence="4">Response regulator</fullName>
    </submittedName>
</protein>
<dbReference type="PANTHER" id="PTHR44591:SF25">
    <property type="entry name" value="CHEMOTAXIS TWO-COMPONENT RESPONSE REGULATOR"/>
    <property type="match status" value="1"/>
</dbReference>
<evidence type="ECO:0000313" key="5">
    <source>
        <dbReference type="Proteomes" id="UP000309848"/>
    </source>
</evidence>
<feature type="modified residue" description="4-aspartylphosphate" evidence="2">
    <location>
        <position position="54"/>
    </location>
</feature>
<proteinExistence type="predicted"/>
<dbReference type="OrthoDB" id="9782655at2"/>
<evidence type="ECO:0000256" key="2">
    <source>
        <dbReference type="PROSITE-ProRule" id="PRU00169"/>
    </source>
</evidence>
<dbReference type="Proteomes" id="UP000309848">
    <property type="component" value="Unassembled WGS sequence"/>
</dbReference>
<reference evidence="4 5" key="1">
    <citation type="submission" date="2019-04" db="EMBL/GenBank/DDBJ databases">
        <title>Sphingomonas psychrotolerans sp. nov., isolated from soil in the Tianshan Mountains, Xinjiang, China.</title>
        <authorList>
            <person name="Luo Y."/>
            <person name="Sheng H."/>
        </authorList>
    </citation>
    <scope>NUCLEOTIDE SEQUENCE [LARGE SCALE GENOMIC DNA]</scope>
    <source>
        <strain evidence="4 5">KIS18-15</strain>
    </source>
</reference>
<dbReference type="InterPro" id="IPR050595">
    <property type="entry name" value="Bact_response_regulator"/>
</dbReference>
<evidence type="ECO:0000313" key="4">
    <source>
        <dbReference type="EMBL" id="TGX37600.1"/>
    </source>
</evidence>
<dbReference type="GO" id="GO:0000160">
    <property type="term" value="P:phosphorelay signal transduction system"/>
    <property type="evidence" value="ECO:0007669"/>
    <property type="project" value="InterPro"/>
</dbReference>
<feature type="domain" description="Response regulatory" evidence="3">
    <location>
        <begin position="6"/>
        <end position="119"/>
    </location>
</feature>
<dbReference type="EMBL" id="SRXU01000012">
    <property type="protein sequence ID" value="TGX37600.1"/>
    <property type="molecule type" value="Genomic_DNA"/>
</dbReference>
<dbReference type="AlphaFoldDB" id="A0A4S1W8P6"/>
<dbReference type="InterPro" id="IPR001789">
    <property type="entry name" value="Sig_transdc_resp-reg_receiver"/>
</dbReference>
<dbReference type="PANTHER" id="PTHR44591">
    <property type="entry name" value="STRESS RESPONSE REGULATOR PROTEIN 1"/>
    <property type="match status" value="1"/>
</dbReference>
<dbReference type="RefSeq" id="WP_135987364.1">
    <property type="nucleotide sequence ID" value="NZ_JAASQM010000002.1"/>
</dbReference>
<sequence length="120" mass="12585">MTASAIIAIVDDDPDVRGSLDSLMRSAGLAPRCFASAEALLADPEAIPACVVTDLHMPGMTGLELQAELIRRGRAQPLILMTAFPTDAARDLAMDAGAAAFLTKPVDPDALLDAIERAIR</sequence>
<organism evidence="4 5">
    <name type="scientific">Sphingomonas naasensis</name>
    <dbReference type="NCBI Taxonomy" id="1344951"/>
    <lineage>
        <taxon>Bacteria</taxon>
        <taxon>Pseudomonadati</taxon>
        <taxon>Pseudomonadota</taxon>
        <taxon>Alphaproteobacteria</taxon>
        <taxon>Sphingomonadales</taxon>
        <taxon>Sphingomonadaceae</taxon>
        <taxon>Sphingomonas</taxon>
    </lineage>
</organism>
<evidence type="ECO:0000259" key="3">
    <source>
        <dbReference type="PROSITE" id="PS50110"/>
    </source>
</evidence>
<dbReference type="Gene3D" id="3.40.50.2300">
    <property type="match status" value="1"/>
</dbReference>
<gene>
    <name evidence="4" type="ORF">E5A74_19835</name>
</gene>
<dbReference type="SMART" id="SM00448">
    <property type="entry name" value="REC"/>
    <property type="match status" value="1"/>
</dbReference>
<comment type="caution">
    <text evidence="4">The sequence shown here is derived from an EMBL/GenBank/DDBJ whole genome shotgun (WGS) entry which is preliminary data.</text>
</comment>
<keyword evidence="1 2" id="KW-0597">Phosphoprotein</keyword>
<accession>A0A4S1W8P6</accession>
<name>A0A4S1W8P6_9SPHN</name>
<keyword evidence="5" id="KW-1185">Reference proteome</keyword>
<dbReference type="SUPFAM" id="SSF52172">
    <property type="entry name" value="CheY-like"/>
    <property type="match status" value="1"/>
</dbReference>
<dbReference type="Pfam" id="PF00072">
    <property type="entry name" value="Response_reg"/>
    <property type="match status" value="1"/>
</dbReference>